<name>A0A1X7TXN2_AMPQE</name>
<dbReference type="GO" id="GO:0003954">
    <property type="term" value="F:NADH dehydrogenase activity"/>
    <property type="evidence" value="ECO:0007669"/>
    <property type="project" value="InterPro"/>
</dbReference>
<dbReference type="PANTHER" id="PTHR43706:SF51">
    <property type="entry name" value="CALCIUM-BINDING EF-HAND DOMAIN-CONTAINING PROTEIN"/>
    <property type="match status" value="1"/>
</dbReference>
<dbReference type="InParanoid" id="A0A1X7TXN2"/>
<keyword evidence="8" id="KW-0520">NAD</keyword>
<dbReference type="SUPFAM" id="SSF51905">
    <property type="entry name" value="FAD/NAD(P)-binding domain"/>
    <property type="match status" value="2"/>
</dbReference>
<reference evidence="11" key="1">
    <citation type="journal article" date="2010" name="Nature">
        <title>The Amphimedon queenslandica genome and the evolution of animal complexity.</title>
        <authorList>
            <person name="Srivastava M."/>
            <person name="Simakov O."/>
            <person name="Chapman J."/>
            <person name="Fahey B."/>
            <person name="Gauthier M.E."/>
            <person name="Mitros T."/>
            <person name="Richards G.S."/>
            <person name="Conaco C."/>
            <person name="Dacre M."/>
            <person name="Hellsten U."/>
            <person name="Larroux C."/>
            <person name="Putnam N.H."/>
            <person name="Stanke M."/>
            <person name="Adamska M."/>
            <person name="Darling A."/>
            <person name="Degnan S.M."/>
            <person name="Oakley T.H."/>
            <person name="Plachetzki D.C."/>
            <person name="Zhai Y."/>
            <person name="Adamski M."/>
            <person name="Calcino A."/>
            <person name="Cummins S.F."/>
            <person name="Goodstein D.M."/>
            <person name="Harris C."/>
            <person name="Jackson D.J."/>
            <person name="Leys S.P."/>
            <person name="Shu S."/>
            <person name="Woodcroft B.J."/>
            <person name="Vervoort M."/>
            <person name="Kosik K.S."/>
            <person name="Manning G."/>
            <person name="Degnan B.M."/>
            <person name="Rokhsar D.S."/>
        </authorList>
    </citation>
    <scope>NUCLEOTIDE SEQUENCE [LARGE SCALE GENOMIC DNA]</scope>
</reference>
<keyword evidence="11" id="KW-1185">Reference proteome</keyword>
<accession>A0A1X7TXN2</accession>
<dbReference type="SUPFAM" id="SSF47473">
    <property type="entry name" value="EF-hand"/>
    <property type="match status" value="1"/>
</dbReference>
<comment type="subcellular location">
    <subcellularLocation>
        <location evidence="1">Mitochondrion inner membrane</location>
        <topology evidence="1">Peripheral membrane protein</topology>
        <orientation evidence="1">Intermembrane side</orientation>
    </subcellularLocation>
</comment>
<dbReference type="SMART" id="SM00054">
    <property type="entry name" value="EFh"/>
    <property type="match status" value="2"/>
</dbReference>
<organism evidence="10">
    <name type="scientific">Amphimedon queenslandica</name>
    <name type="common">Sponge</name>
    <dbReference type="NCBI Taxonomy" id="400682"/>
    <lineage>
        <taxon>Eukaryota</taxon>
        <taxon>Metazoa</taxon>
        <taxon>Porifera</taxon>
        <taxon>Demospongiae</taxon>
        <taxon>Heteroscleromorpha</taxon>
        <taxon>Haplosclerida</taxon>
        <taxon>Niphatidae</taxon>
        <taxon>Amphimedon</taxon>
    </lineage>
</organism>
<dbReference type="OrthoDB" id="3244603at2759"/>
<dbReference type="STRING" id="400682.A0A1X7TXN2"/>
<evidence type="ECO:0000256" key="8">
    <source>
        <dbReference type="ARBA" id="ARBA00023027"/>
    </source>
</evidence>
<keyword evidence="6" id="KW-0809">Transit peptide</keyword>
<dbReference type="GO" id="GO:0005743">
    <property type="term" value="C:mitochondrial inner membrane"/>
    <property type="evidence" value="ECO:0007669"/>
    <property type="project" value="UniProtKB-SubCell"/>
</dbReference>
<dbReference type="InterPro" id="IPR036188">
    <property type="entry name" value="FAD/NAD-bd_sf"/>
</dbReference>
<dbReference type="InterPro" id="IPR054585">
    <property type="entry name" value="NDH2-like_C"/>
</dbReference>
<evidence type="ECO:0000313" key="11">
    <source>
        <dbReference type="Proteomes" id="UP000007879"/>
    </source>
</evidence>
<keyword evidence="3" id="KW-0285">Flavoprotein</keyword>
<evidence type="ECO:0000313" key="10">
    <source>
        <dbReference type="EnsemblMetazoa" id="Aqu2.1.20226_001"/>
    </source>
</evidence>
<dbReference type="PRINTS" id="PR00368">
    <property type="entry name" value="FADPNR"/>
</dbReference>
<evidence type="ECO:0000256" key="6">
    <source>
        <dbReference type="ARBA" id="ARBA00022946"/>
    </source>
</evidence>
<dbReference type="InterPro" id="IPR045024">
    <property type="entry name" value="NDH-2"/>
</dbReference>
<dbReference type="PROSITE" id="PS50222">
    <property type="entry name" value="EF_HAND_2"/>
    <property type="match status" value="2"/>
</dbReference>
<evidence type="ECO:0000256" key="1">
    <source>
        <dbReference type="ARBA" id="ARBA00004137"/>
    </source>
</evidence>
<proteinExistence type="inferred from homology"/>
<dbReference type="PANTHER" id="PTHR43706">
    <property type="entry name" value="NADH DEHYDROGENASE"/>
    <property type="match status" value="1"/>
</dbReference>
<dbReference type="InterPro" id="IPR018247">
    <property type="entry name" value="EF_Hand_1_Ca_BS"/>
</dbReference>
<feature type="domain" description="EF-hand" evidence="9">
    <location>
        <begin position="405"/>
        <end position="440"/>
    </location>
</feature>
<dbReference type="Gene3D" id="3.50.50.100">
    <property type="match status" value="2"/>
</dbReference>
<evidence type="ECO:0000256" key="7">
    <source>
        <dbReference type="ARBA" id="ARBA00023002"/>
    </source>
</evidence>
<evidence type="ECO:0000259" key="9">
    <source>
        <dbReference type="PROSITE" id="PS50222"/>
    </source>
</evidence>
<dbReference type="EnsemblMetazoa" id="Aqu2.1.20226_001">
    <property type="protein sequence ID" value="Aqu2.1.20226_001"/>
    <property type="gene ID" value="Aqu2.1.20226"/>
</dbReference>
<gene>
    <name evidence="10" type="primary">100632933</name>
</gene>
<evidence type="ECO:0000256" key="2">
    <source>
        <dbReference type="ARBA" id="ARBA00005272"/>
    </source>
</evidence>
<comment type="similarity">
    <text evidence="2">Belongs to the NADH dehydrogenase family.</text>
</comment>
<keyword evidence="5" id="KW-0106">Calcium</keyword>
<dbReference type="Pfam" id="PF13202">
    <property type="entry name" value="EF-hand_5"/>
    <property type="match status" value="1"/>
</dbReference>
<dbReference type="InterPro" id="IPR011992">
    <property type="entry name" value="EF-hand-dom_pair"/>
</dbReference>
<dbReference type="eggNOG" id="KOG2495">
    <property type="taxonomic scope" value="Eukaryota"/>
</dbReference>
<reference evidence="10" key="2">
    <citation type="submission" date="2017-05" db="UniProtKB">
        <authorList>
            <consortium name="EnsemblMetazoa"/>
        </authorList>
    </citation>
    <scope>IDENTIFICATION</scope>
</reference>
<evidence type="ECO:0000256" key="3">
    <source>
        <dbReference type="ARBA" id="ARBA00022630"/>
    </source>
</evidence>
<dbReference type="InterPro" id="IPR002048">
    <property type="entry name" value="EF_hand_dom"/>
</dbReference>
<dbReference type="Pfam" id="PF22366">
    <property type="entry name" value="NDH2_C"/>
    <property type="match status" value="1"/>
</dbReference>
<evidence type="ECO:0000256" key="4">
    <source>
        <dbReference type="ARBA" id="ARBA00022827"/>
    </source>
</evidence>
<feature type="domain" description="EF-hand" evidence="9">
    <location>
        <begin position="450"/>
        <end position="485"/>
    </location>
</feature>
<dbReference type="Proteomes" id="UP000007879">
    <property type="component" value="Unassembled WGS sequence"/>
</dbReference>
<dbReference type="Pfam" id="PF07992">
    <property type="entry name" value="Pyr_redox_2"/>
    <property type="match status" value="1"/>
</dbReference>
<dbReference type="FunCoup" id="A0A1X7TXN2">
    <property type="interactions" value="49"/>
</dbReference>
<dbReference type="AlphaFoldDB" id="A0A1X7TXN2"/>
<keyword evidence="4" id="KW-0274">FAD</keyword>
<sequence length="601" mass="67763">MAFSNIFRLVSFPLVSVGSREGLGHIRVYCSSAPPIKPKRGRRFLKRTLIALLLGTAGYYSIKALEKASRPVYPKDQRKKVVLLGSGWGAMSVLNHLQPDQFDITIVSPRNYFLFTPILPSVTVGTVESRSIVEPVRKLILKYHGCDQVQYYEAECIDVDHKGKRIHCRDVSGIQGTVSEFDLDYDILVVSVGADNNTFNVPGVNENCYFLKEMNDARTIRNAVVDLVESASFPGQPEEEMKRLLRFVVVGGGPTGVEFASELRDFLREDIPKIYSNIKDHFEVMLIQSGDHILNTYDEQISDFTEQNFNRNHHNVEILTGTRVIGVEHDKVKVLDKSSDQKSTIPCGMCVWSTGVAPKQLTRQMMLKIQNQKRGKALLTDEYLRVKGAEGIFAIGDCSTIEQNLMLEKAQQLFEMADVNKDGQLTLDEFVGLIEKAKHKFPQIQLFFSKAEKNVKKLFAEMDTSGDQALDIGEFKNLLRTLDHELKSLPATAQVASQQGKYLGKLLSKTNANPELLRDPTDALKSRGVYQFHYRHLGSFAYVGDNKAVLEVPVFGALNGWWVMWLWRAAYASECASTRTKVLLVTDWIKSYIFGRDTSRI</sequence>
<dbReference type="PROSITE" id="PS00018">
    <property type="entry name" value="EF_HAND_1"/>
    <property type="match status" value="2"/>
</dbReference>
<evidence type="ECO:0000256" key="5">
    <source>
        <dbReference type="ARBA" id="ARBA00022837"/>
    </source>
</evidence>
<dbReference type="KEGG" id="aqu:100632933"/>
<dbReference type="InterPro" id="IPR023753">
    <property type="entry name" value="FAD/NAD-binding_dom"/>
</dbReference>
<protein>
    <recommendedName>
        <fullName evidence="9">EF-hand domain-containing protein</fullName>
    </recommendedName>
</protein>
<keyword evidence="7" id="KW-0560">Oxidoreductase</keyword>
<dbReference type="GO" id="GO:0005509">
    <property type="term" value="F:calcium ion binding"/>
    <property type="evidence" value="ECO:0007669"/>
    <property type="project" value="InterPro"/>
</dbReference>
<dbReference type="EnsemblMetazoa" id="XM_003389479.3">
    <property type="protein sequence ID" value="XP_003389527.1"/>
    <property type="gene ID" value="LOC100632933"/>
</dbReference>